<organism evidence="2 3">
    <name type="scientific">Coffea canephora</name>
    <name type="common">Robusta coffee</name>
    <dbReference type="NCBI Taxonomy" id="49390"/>
    <lineage>
        <taxon>Eukaryota</taxon>
        <taxon>Viridiplantae</taxon>
        <taxon>Streptophyta</taxon>
        <taxon>Embryophyta</taxon>
        <taxon>Tracheophyta</taxon>
        <taxon>Spermatophyta</taxon>
        <taxon>Magnoliopsida</taxon>
        <taxon>eudicotyledons</taxon>
        <taxon>Gunneridae</taxon>
        <taxon>Pentapetalae</taxon>
        <taxon>asterids</taxon>
        <taxon>lamiids</taxon>
        <taxon>Gentianales</taxon>
        <taxon>Rubiaceae</taxon>
        <taxon>Ixoroideae</taxon>
        <taxon>Gardenieae complex</taxon>
        <taxon>Bertiereae - Coffeeae clade</taxon>
        <taxon>Coffeeae</taxon>
        <taxon>Coffea</taxon>
    </lineage>
</organism>
<dbReference type="InterPro" id="IPR052851">
    <property type="entry name" value="GCD1_mitochondrial"/>
</dbReference>
<sequence>MQAFMRAKQYYVHANITYGLAHQSERSKQRLSQHSRRQSLSSECQCPHGFSEPRDGEFHVASLPCNPDLNVMSDLRDATTGDPNVVHSCVSMKECEKYNKMKMAKGITRHKHSLRQPSEGWSSIVNELRPRREGKNAGSIQDGSTRPPNPYEKMYVRRETPRQCRRILPLF</sequence>
<feature type="region of interest" description="Disordered" evidence="1">
    <location>
        <begin position="27"/>
        <end position="46"/>
    </location>
</feature>
<dbReference type="STRING" id="49390.A0A068UHF1"/>
<evidence type="ECO:0000313" key="3">
    <source>
        <dbReference type="Proteomes" id="UP000295252"/>
    </source>
</evidence>
<evidence type="ECO:0000256" key="1">
    <source>
        <dbReference type="SAM" id="MobiDB-lite"/>
    </source>
</evidence>
<proteinExistence type="predicted"/>
<evidence type="ECO:0000313" key="2">
    <source>
        <dbReference type="EMBL" id="CDP07068.1"/>
    </source>
</evidence>
<dbReference type="PhylomeDB" id="A0A068UHF1"/>
<accession>A0A068UHF1</accession>
<gene>
    <name evidence="2" type="ORF">GSCOC_T00024173001</name>
</gene>
<dbReference type="AlphaFoldDB" id="A0A068UHF1"/>
<dbReference type="PANTHER" id="PTHR35476">
    <property type="entry name" value="MUCIN-LIKE PROTEIN"/>
    <property type="match status" value="1"/>
</dbReference>
<feature type="region of interest" description="Disordered" evidence="1">
    <location>
        <begin position="130"/>
        <end position="152"/>
    </location>
</feature>
<dbReference type="EMBL" id="HG739108">
    <property type="protein sequence ID" value="CDP07068.1"/>
    <property type="molecule type" value="Genomic_DNA"/>
</dbReference>
<name>A0A068UHF1_COFCA</name>
<dbReference type="Gramene" id="CDP07068">
    <property type="protein sequence ID" value="CDP07068"/>
    <property type="gene ID" value="GSCOC_T00024173001"/>
</dbReference>
<keyword evidence="3" id="KW-1185">Reference proteome</keyword>
<reference evidence="3" key="1">
    <citation type="journal article" date="2014" name="Science">
        <title>The coffee genome provides insight into the convergent evolution of caffeine biosynthesis.</title>
        <authorList>
            <person name="Denoeud F."/>
            <person name="Carretero-Paulet L."/>
            <person name="Dereeper A."/>
            <person name="Droc G."/>
            <person name="Guyot R."/>
            <person name="Pietrella M."/>
            <person name="Zheng C."/>
            <person name="Alberti A."/>
            <person name="Anthony F."/>
            <person name="Aprea G."/>
            <person name="Aury J.M."/>
            <person name="Bento P."/>
            <person name="Bernard M."/>
            <person name="Bocs S."/>
            <person name="Campa C."/>
            <person name="Cenci A."/>
            <person name="Combes M.C."/>
            <person name="Crouzillat D."/>
            <person name="Da Silva C."/>
            <person name="Daddiego L."/>
            <person name="De Bellis F."/>
            <person name="Dussert S."/>
            <person name="Garsmeur O."/>
            <person name="Gayraud T."/>
            <person name="Guignon V."/>
            <person name="Jahn K."/>
            <person name="Jamilloux V."/>
            <person name="Joet T."/>
            <person name="Labadie K."/>
            <person name="Lan T."/>
            <person name="Leclercq J."/>
            <person name="Lepelley M."/>
            <person name="Leroy T."/>
            <person name="Li L.T."/>
            <person name="Librado P."/>
            <person name="Lopez L."/>
            <person name="Munoz A."/>
            <person name="Noel B."/>
            <person name="Pallavicini A."/>
            <person name="Perrotta G."/>
            <person name="Poncet V."/>
            <person name="Pot D."/>
            <person name="Priyono X."/>
            <person name="Rigoreau M."/>
            <person name="Rouard M."/>
            <person name="Rozas J."/>
            <person name="Tranchant-Dubreuil C."/>
            <person name="VanBuren R."/>
            <person name="Zhang Q."/>
            <person name="Andrade A.C."/>
            <person name="Argout X."/>
            <person name="Bertrand B."/>
            <person name="de Kochko A."/>
            <person name="Graziosi G."/>
            <person name="Henry R.J."/>
            <person name="Jayarama X."/>
            <person name="Ming R."/>
            <person name="Nagai C."/>
            <person name="Rounsley S."/>
            <person name="Sankoff D."/>
            <person name="Giuliano G."/>
            <person name="Albert V.A."/>
            <person name="Wincker P."/>
            <person name="Lashermes P."/>
        </authorList>
    </citation>
    <scope>NUCLEOTIDE SEQUENCE [LARGE SCALE GENOMIC DNA]</scope>
    <source>
        <strain evidence="3">cv. DH200-94</strain>
    </source>
</reference>
<protein>
    <submittedName>
        <fullName evidence="2">Uncharacterized protein</fullName>
    </submittedName>
</protein>
<dbReference type="Proteomes" id="UP000295252">
    <property type="component" value="Chromosome I"/>
</dbReference>
<dbReference type="PANTHER" id="PTHR35476:SF3">
    <property type="entry name" value="SMALL RIBOSOMAL SUBUNIT PROTEIN MS75"/>
    <property type="match status" value="1"/>
</dbReference>
<dbReference type="InParanoid" id="A0A068UHF1"/>